<comment type="caution">
    <text evidence="1">The sequence shown here is derived from an EMBL/GenBank/DDBJ whole genome shotgun (WGS) entry which is preliminary data.</text>
</comment>
<evidence type="ECO:0000313" key="1">
    <source>
        <dbReference type="EMBL" id="MDL2409116.1"/>
    </source>
</evidence>
<dbReference type="Proteomes" id="UP001172630">
    <property type="component" value="Unassembled WGS sequence"/>
</dbReference>
<organism evidence="1 2">
    <name type="scientific">Rhizobium calliandrae</name>
    <dbReference type="NCBI Taxonomy" id="1312182"/>
    <lineage>
        <taxon>Bacteria</taxon>
        <taxon>Pseudomonadati</taxon>
        <taxon>Pseudomonadota</taxon>
        <taxon>Alphaproteobacteria</taxon>
        <taxon>Hyphomicrobiales</taxon>
        <taxon>Rhizobiaceae</taxon>
        <taxon>Rhizobium/Agrobacterium group</taxon>
        <taxon>Rhizobium</taxon>
    </lineage>
</organism>
<accession>A0ABT7KKG7</accession>
<keyword evidence="2" id="KW-1185">Reference proteome</keyword>
<proteinExistence type="predicted"/>
<name>A0ABT7KKG7_9HYPH</name>
<dbReference type="EMBL" id="JARFYN010000044">
    <property type="protein sequence ID" value="MDL2409116.1"/>
    <property type="molecule type" value="Genomic_DNA"/>
</dbReference>
<sequence>MITPPRLSHHHPNRLRECQRSVVTDLNALIDGATAIGRDRLEVIVALADLLDAEHSDAEGLLRAMASYVGQPVRCVA</sequence>
<evidence type="ECO:0000313" key="2">
    <source>
        <dbReference type="Proteomes" id="UP001172630"/>
    </source>
</evidence>
<dbReference type="RefSeq" id="WP_285882556.1">
    <property type="nucleotide sequence ID" value="NZ_JARFYN010000044.1"/>
</dbReference>
<gene>
    <name evidence="1" type="ORF">PY650_26465</name>
</gene>
<reference evidence="1" key="1">
    <citation type="submission" date="2023-06" db="EMBL/GenBank/DDBJ databases">
        <title>Phylogenetic Diversity of Rhizobium strains.</title>
        <authorList>
            <person name="Moura F.T."/>
            <person name="Helene L.C.F."/>
            <person name="Hungria M."/>
        </authorList>
    </citation>
    <scope>NUCLEOTIDE SEQUENCE</scope>
    <source>
        <strain evidence="1">CCGE524</strain>
    </source>
</reference>
<protein>
    <submittedName>
        <fullName evidence="1">Uncharacterized protein</fullName>
    </submittedName>
</protein>